<name>A0AAV8XSP7_9CUCU</name>
<dbReference type="EMBL" id="JAPWTK010000381">
    <property type="protein sequence ID" value="KAJ8941267.1"/>
    <property type="molecule type" value="Genomic_DNA"/>
</dbReference>
<protein>
    <submittedName>
        <fullName evidence="1">Uncharacterized protein</fullName>
    </submittedName>
</protein>
<evidence type="ECO:0000313" key="1">
    <source>
        <dbReference type="EMBL" id="KAJ8941267.1"/>
    </source>
</evidence>
<sequence>MSDINSHVTFRQTPVVYEGGATVYTDFLLQKKCWFMLEYLNQKPCPITTYVSDSDESSTPPDVREKATNAIENILPEK</sequence>
<gene>
    <name evidence="1" type="ORF">NQ318_016932</name>
</gene>
<organism evidence="1 2">
    <name type="scientific">Aromia moschata</name>
    <dbReference type="NCBI Taxonomy" id="1265417"/>
    <lineage>
        <taxon>Eukaryota</taxon>
        <taxon>Metazoa</taxon>
        <taxon>Ecdysozoa</taxon>
        <taxon>Arthropoda</taxon>
        <taxon>Hexapoda</taxon>
        <taxon>Insecta</taxon>
        <taxon>Pterygota</taxon>
        <taxon>Neoptera</taxon>
        <taxon>Endopterygota</taxon>
        <taxon>Coleoptera</taxon>
        <taxon>Polyphaga</taxon>
        <taxon>Cucujiformia</taxon>
        <taxon>Chrysomeloidea</taxon>
        <taxon>Cerambycidae</taxon>
        <taxon>Cerambycinae</taxon>
        <taxon>Callichromatini</taxon>
        <taxon>Aromia</taxon>
    </lineage>
</organism>
<proteinExistence type="predicted"/>
<dbReference type="Proteomes" id="UP001162162">
    <property type="component" value="Unassembled WGS sequence"/>
</dbReference>
<dbReference type="AlphaFoldDB" id="A0AAV8XSP7"/>
<reference evidence="1" key="1">
    <citation type="journal article" date="2023" name="Insect Mol. Biol.">
        <title>Genome sequencing provides insights into the evolution of gene families encoding plant cell wall-degrading enzymes in longhorned beetles.</title>
        <authorList>
            <person name="Shin N.R."/>
            <person name="Okamura Y."/>
            <person name="Kirsch R."/>
            <person name="Pauchet Y."/>
        </authorList>
    </citation>
    <scope>NUCLEOTIDE SEQUENCE</scope>
    <source>
        <strain evidence="1">AMC_N1</strain>
    </source>
</reference>
<accession>A0AAV8XSP7</accession>
<comment type="caution">
    <text evidence="1">The sequence shown here is derived from an EMBL/GenBank/DDBJ whole genome shotgun (WGS) entry which is preliminary data.</text>
</comment>
<evidence type="ECO:0000313" key="2">
    <source>
        <dbReference type="Proteomes" id="UP001162162"/>
    </source>
</evidence>
<keyword evidence="2" id="KW-1185">Reference proteome</keyword>